<gene>
    <name evidence="1" type="ORF">MIMGU_mgv1a016128mg</name>
</gene>
<dbReference type="PANTHER" id="PTHR33108:SF76">
    <property type="entry name" value="OS06G0199402 PROTEIN"/>
    <property type="match status" value="1"/>
</dbReference>
<name>A0A022QYB5_ERYGU</name>
<dbReference type="Pfam" id="PF07911">
    <property type="entry name" value="DUF1677"/>
    <property type="match status" value="1"/>
</dbReference>
<dbReference type="Proteomes" id="UP000030748">
    <property type="component" value="Unassembled WGS sequence"/>
</dbReference>
<organism evidence="1 2">
    <name type="scientific">Erythranthe guttata</name>
    <name type="common">Yellow monkey flower</name>
    <name type="synonym">Mimulus guttatus</name>
    <dbReference type="NCBI Taxonomy" id="4155"/>
    <lineage>
        <taxon>Eukaryota</taxon>
        <taxon>Viridiplantae</taxon>
        <taxon>Streptophyta</taxon>
        <taxon>Embryophyta</taxon>
        <taxon>Tracheophyta</taxon>
        <taxon>Spermatophyta</taxon>
        <taxon>Magnoliopsida</taxon>
        <taxon>eudicotyledons</taxon>
        <taxon>Gunneridae</taxon>
        <taxon>Pentapetalae</taxon>
        <taxon>asterids</taxon>
        <taxon>lamiids</taxon>
        <taxon>Lamiales</taxon>
        <taxon>Phrymaceae</taxon>
        <taxon>Erythranthe</taxon>
    </lineage>
</organism>
<reference evidence="1 2" key="1">
    <citation type="journal article" date="2013" name="Proc. Natl. Acad. Sci. U.S.A.">
        <title>Fine-scale variation in meiotic recombination in Mimulus inferred from population shotgun sequencing.</title>
        <authorList>
            <person name="Hellsten U."/>
            <person name="Wright K.M."/>
            <person name="Jenkins J."/>
            <person name="Shu S."/>
            <person name="Yuan Y."/>
            <person name="Wessler S.R."/>
            <person name="Schmutz J."/>
            <person name="Willis J.H."/>
            <person name="Rokhsar D.S."/>
        </authorList>
    </citation>
    <scope>NUCLEOTIDE SEQUENCE [LARGE SCALE GENOMIC DNA]</scope>
    <source>
        <strain evidence="2">cv. DUN x IM62</strain>
    </source>
</reference>
<dbReference type="STRING" id="4155.A0A022QYB5"/>
<dbReference type="KEGG" id="egt:105963556"/>
<accession>A0A022QYB5</accession>
<dbReference type="EMBL" id="KI630858">
    <property type="protein sequence ID" value="EYU32333.1"/>
    <property type="molecule type" value="Genomic_DNA"/>
</dbReference>
<dbReference type="OrthoDB" id="1911663at2759"/>
<dbReference type="PhylomeDB" id="A0A022QYB5"/>
<evidence type="ECO:0000313" key="2">
    <source>
        <dbReference type="Proteomes" id="UP000030748"/>
    </source>
</evidence>
<evidence type="ECO:0008006" key="3">
    <source>
        <dbReference type="Google" id="ProtNLM"/>
    </source>
</evidence>
<keyword evidence="2" id="KW-1185">Reference proteome</keyword>
<protein>
    <recommendedName>
        <fullName evidence="3">DUF1677 domain-containing protein</fullName>
    </recommendedName>
</protein>
<proteinExistence type="predicted"/>
<dbReference type="AlphaFoldDB" id="A0A022QYB5"/>
<evidence type="ECO:0000313" key="1">
    <source>
        <dbReference type="EMBL" id="EYU32333.1"/>
    </source>
</evidence>
<dbReference type="eggNOG" id="ENOG502S0TV">
    <property type="taxonomic scope" value="Eukaryota"/>
</dbReference>
<sequence>MELAKQAILKGTNLAFAKCECCGLTEECTEEYIKRVRDRYSGRWICGLCSEAVKEEVQRRTDDVIDKEQALIQHMNFCKKFNNLLLIPPKNPTQELISAVKQLLLRSLDSPRSSPVRKRCMVRSESCFSALNS</sequence>
<dbReference type="InterPro" id="IPR012876">
    <property type="entry name" value="DUF1677_pln"/>
</dbReference>
<dbReference type="OMA" id="SCEVEFA"/>
<dbReference type="PANTHER" id="PTHR33108">
    <property type="entry name" value="OS01G0745000 PROTEIN"/>
    <property type="match status" value="1"/>
</dbReference>